<protein>
    <recommendedName>
        <fullName evidence="7">Alpha/beta hydrolase</fullName>
    </recommendedName>
</protein>
<dbReference type="Pfam" id="PF03403">
    <property type="entry name" value="PAF-AH_p_II"/>
    <property type="match status" value="2"/>
</dbReference>
<keyword evidence="6" id="KW-1185">Reference proteome</keyword>
<feature type="compositionally biased region" description="Polar residues" evidence="4">
    <location>
        <begin position="297"/>
        <end position="316"/>
    </location>
</feature>
<dbReference type="PANTHER" id="PTHR10272">
    <property type="entry name" value="PLATELET-ACTIVATING FACTOR ACETYLHYDROLASE"/>
    <property type="match status" value="1"/>
</dbReference>
<dbReference type="EMBL" id="BLAD01000118">
    <property type="protein sequence ID" value="GES05901.1"/>
    <property type="molecule type" value="Genomic_DNA"/>
</dbReference>
<keyword evidence="3" id="KW-0443">Lipid metabolism</keyword>
<gene>
    <name evidence="5" type="ORF">Acor_79700</name>
</gene>
<keyword evidence="1" id="KW-0378">Hydrolase</keyword>
<evidence type="ECO:0000256" key="3">
    <source>
        <dbReference type="ARBA" id="ARBA00023098"/>
    </source>
</evidence>
<dbReference type="Gene3D" id="3.40.50.1820">
    <property type="entry name" value="alpha/beta hydrolase"/>
    <property type="match status" value="1"/>
</dbReference>
<dbReference type="Proteomes" id="UP000334990">
    <property type="component" value="Unassembled WGS sequence"/>
</dbReference>
<evidence type="ECO:0000313" key="5">
    <source>
        <dbReference type="EMBL" id="GES05901.1"/>
    </source>
</evidence>
<proteinExistence type="predicted"/>
<dbReference type="GO" id="GO:0016042">
    <property type="term" value="P:lipid catabolic process"/>
    <property type="evidence" value="ECO:0007669"/>
    <property type="project" value="UniProtKB-KW"/>
</dbReference>
<accession>A0A5M3WFQ2</accession>
<evidence type="ECO:0000256" key="4">
    <source>
        <dbReference type="SAM" id="MobiDB-lite"/>
    </source>
</evidence>
<dbReference type="AlphaFoldDB" id="A0A5M3WFQ2"/>
<feature type="compositionally biased region" description="Polar residues" evidence="4">
    <location>
        <begin position="255"/>
        <end position="269"/>
    </location>
</feature>
<dbReference type="PANTHER" id="PTHR10272:SF0">
    <property type="entry name" value="PLATELET-ACTIVATING FACTOR ACETYLHYDROLASE"/>
    <property type="match status" value="1"/>
</dbReference>
<evidence type="ECO:0000256" key="2">
    <source>
        <dbReference type="ARBA" id="ARBA00022963"/>
    </source>
</evidence>
<sequence>MHLVDRSRPDPWVPADGPRQLMVSLWYPATAKKGTTARYVTPEESALILRGVPGGENHPPDTIAKTRTHARVGAPPSRRSLPLVVMSPGFTFPRATLTALGEDLDSRGYLVAAVEHTYESVATTFPDGRTTTCVVCRQQQTDELGARVAKVRVADISFVLDHLLKRAPLGLRIGKIAMVGHSMGGNSAAHTMAADQRVRVGVNLDGTFLPEAPTLTRPFMMFGTTTGHSPGGRDTSWDSAWPHLKGANQWLTVTGADHSSFTDPPSLTMRSSANRSASPPRPSPAPAQSKSPAPTWRPSSTATYATSTDPPQTSPKSYVIQGDSCSSRLVCQRRRG</sequence>
<evidence type="ECO:0000256" key="1">
    <source>
        <dbReference type="ARBA" id="ARBA00022801"/>
    </source>
</evidence>
<reference evidence="5 6" key="1">
    <citation type="submission" date="2019-10" db="EMBL/GenBank/DDBJ databases">
        <title>Whole genome shotgun sequence of Acrocarpospora corrugata NBRC 13972.</title>
        <authorList>
            <person name="Ichikawa N."/>
            <person name="Kimura A."/>
            <person name="Kitahashi Y."/>
            <person name="Komaki H."/>
            <person name="Oguchi A."/>
        </authorList>
    </citation>
    <scope>NUCLEOTIDE SEQUENCE [LARGE SCALE GENOMIC DNA]</scope>
    <source>
        <strain evidence="5 6">NBRC 13972</strain>
    </source>
</reference>
<keyword evidence="2" id="KW-0442">Lipid degradation</keyword>
<dbReference type="SUPFAM" id="SSF53474">
    <property type="entry name" value="alpha/beta-Hydrolases"/>
    <property type="match status" value="1"/>
</dbReference>
<evidence type="ECO:0008006" key="7">
    <source>
        <dbReference type="Google" id="ProtNLM"/>
    </source>
</evidence>
<dbReference type="OrthoDB" id="569821at2"/>
<name>A0A5M3WFQ2_9ACTN</name>
<organism evidence="5 6">
    <name type="scientific">Acrocarpospora corrugata</name>
    <dbReference type="NCBI Taxonomy" id="35763"/>
    <lineage>
        <taxon>Bacteria</taxon>
        <taxon>Bacillati</taxon>
        <taxon>Actinomycetota</taxon>
        <taxon>Actinomycetes</taxon>
        <taxon>Streptosporangiales</taxon>
        <taxon>Streptosporangiaceae</taxon>
        <taxon>Acrocarpospora</taxon>
    </lineage>
</organism>
<feature type="region of interest" description="Disordered" evidence="4">
    <location>
        <begin position="255"/>
        <end position="324"/>
    </location>
</feature>
<comment type="caution">
    <text evidence="5">The sequence shown here is derived from an EMBL/GenBank/DDBJ whole genome shotgun (WGS) entry which is preliminary data.</text>
</comment>
<dbReference type="InterPro" id="IPR029058">
    <property type="entry name" value="AB_hydrolase_fold"/>
</dbReference>
<dbReference type="GO" id="GO:0003847">
    <property type="term" value="F:1-alkyl-2-acetylglycerophosphocholine esterase activity"/>
    <property type="evidence" value="ECO:0007669"/>
    <property type="project" value="TreeGrafter"/>
</dbReference>
<evidence type="ECO:0000313" key="6">
    <source>
        <dbReference type="Proteomes" id="UP000334990"/>
    </source>
</evidence>